<dbReference type="HOGENOM" id="CLU_001265_52_2_1"/>
<dbReference type="Pfam" id="PF07690">
    <property type="entry name" value="MFS_1"/>
    <property type="match status" value="2"/>
</dbReference>
<feature type="transmembrane region" description="Helical" evidence="6">
    <location>
        <begin position="92"/>
        <end position="114"/>
    </location>
</feature>
<evidence type="ECO:0000256" key="1">
    <source>
        <dbReference type="ARBA" id="ARBA00004141"/>
    </source>
</evidence>
<evidence type="ECO:0000256" key="4">
    <source>
        <dbReference type="ARBA" id="ARBA00022989"/>
    </source>
</evidence>
<keyword evidence="2" id="KW-0813">Transport</keyword>
<dbReference type="SMR" id="A0A015LEB6"/>
<reference evidence="8 9" key="1">
    <citation type="submission" date="2014-02" db="EMBL/GenBank/DDBJ databases">
        <title>Single nucleus genome sequencing reveals high similarity among nuclei of an endomycorrhizal fungus.</title>
        <authorList>
            <person name="Lin K."/>
            <person name="Geurts R."/>
            <person name="Zhang Z."/>
            <person name="Limpens E."/>
            <person name="Saunders D.G."/>
            <person name="Mu D."/>
            <person name="Pang E."/>
            <person name="Cao H."/>
            <person name="Cha H."/>
            <person name="Lin T."/>
            <person name="Zhou Q."/>
            <person name="Shang Y."/>
            <person name="Li Y."/>
            <person name="Ivanov S."/>
            <person name="Sharma T."/>
            <person name="Velzen R.V."/>
            <person name="Ruijter N.D."/>
            <person name="Aanen D.K."/>
            <person name="Win J."/>
            <person name="Kamoun S."/>
            <person name="Bisseling T."/>
            <person name="Huang S."/>
        </authorList>
    </citation>
    <scope>NUCLEOTIDE SEQUENCE [LARGE SCALE GENOMIC DNA]</scope>
    <source>
        <strain evidence="9">DAOM197198w</strain>
    </source>
</reference>
<dbReference type="Proteomes" id="UP000022910">
    <property type="component" value="Unassembled WGS sequence"/>
</dbReference>
<feature type="transmembrane region" description="Helical" evidence="6">
    <location>
        <begin position="185"/>
        <end position="208"/>
    </location>
</feature>
<dbReference type="SUPFAM" id="SSF103473">
    <property type="entry name" value="MFS general substrate transporter"/>
    <property type="match status" value="1"/>
</dbReference>
<keyword evidence="9" id="KW-1185">Reference proteome</keyword>
<feature type="transmembrane region" description="Helical" evidence="6">
    <location>
        <begin position="126"/>
        <end position="149"/>
    </location>
</feature>
<dbReference type="EMBL" id="JEMT01016314">
    <property type="protein sequence ID" value="EXX70916.1"/>
    <property type="molecule type" value="Genomic_DNA"/>
</dbReference>
<dbReference type="AlphaFoldDB" id="A0A015LEB6"/>
<evidence type="ECO:0000256" key="6">
    <source>
        <dbReference type="SAM" id="Phobius"/>
    </source>
</evidence>
<dbReference type="PANTHER" id="PTHR23511">
    <property type="entry name" value="SYNAPTIC VESICLE GLYCOPROTEIN 2"/>
    <property type="match status" value="1"/>
</dbReference>
<name>A0A015LEB6_RHIIW</name>
<organism evidence="8 9">
    <name type="scientific">Rhizophagus irregularis (strain DAOM 197198w)</name>
    <name type="common">Glomus intraradices</name>
    <dbReference type="NCBI Taxonomy" id="1432141"/>
    <lineage>
        <taxon>Eukaryota</taxon>
        <taxon>Fungi</taxon>
        <taxon>Fungi incertae sedis</taxon>
        <taxon>Mucoromycota</taxon>
        <taxon>Glomeromycotina</taxon>
        <taxon>Glomeromycetes</taxon>
        <taxon>Glomerales</taxon>
        <taxon>Glomeraceae</taxon>
        <taxon>Rhizophagus</taxon>
    </lineage>
</organism>
<dbReference type="STRING" id="1432141.A0A015LEB6"/>
<feature type="domain" description="Major facilitator superfamily (MFS) profile" evidence="7">
    <location>
        <begin position="92"/>
        <end position="553"/>
    </location>
</feature>
<dbReference type="PROSITE" id="PS50850">
    <property type="entry name" value="MFS"/>
    <property type="match status" value="1"/>
</dbReference>
<sequence>MNSKKNFRSSEENIRISEEERERFLVPSSPDNIITKRNSFSDDDDNADIIIREENDDIDSNLLADIEIVKDQYEELDNIISSIGMGNFQKRLLVLCGFGWLSDALWMMCVAIILPRVQVHFQVPNSIIGLLSSSQYFGMMFGAVFWGIISDTYGRKQAFSWTLGLSVFFGYIASLSQSFEQLCFLFFMLGFGVGGNLPVDGAIFLEFVPKENQYLLTLLSVFFEFGAAFTALVGYLILPSYSCFKEGCDVYKENNGWRYVIMILGTCTLIMLIIRILFFRLLESPKFLLSHNRKQEAIFVFQEIARINGNEIEIHLDNLSSPKHSNVSPESNRNFNKSSILSTQKFSSLFNDLKYLFKKQWITTTMIVWSMWGVISFGSVMFNLYLPKYLETVSKEENKEHSEGGEAIRKGLKGFMIFSIWGAPGAIIASYLIETILGRKGAMIIAATGVSLSTFLFANFHHHYSVVLFSMIIGILKSVNWSVIYCYTPEVFETKIRGTACGISSVFARITGMISPIITGTLISLSVSAPLYVTSFVFGILAILVFMLPIETRGRQA</sequence>
<keyword evidence="4 6" id="KW-1133">Transmembrane helix</keyword>
<evidence type="ECO:0000256" key="3">
    <source>
        <dbReference type="ARBA" id="ARBA00022692"/>
    </source>
</evidence>
<feature type="transmembrane region" description="Helical" evidence="6">
    <location>
        <begin position="361"/>
        <end position="386"/>
    </location>
</feature>
<dbReference type="InterPro" id="IPR011701">
    <property type="entry name" value="MFS"/>
</dbReference>
<comment type="subcellular location">
    <subcellularLocation>
        <location evidence="1">Membrane</location>
        <topology evidence="1">Multi-pass membrane protein</topology>
    </subcellularLocation>
</comment>
<comment type="caution">
    <text evidence="8">The sequence shown here is derived from an EMBL/GenBank/DDBJ whole genome shotgun (WGS) entry which is preliminary data.</text>
</comment>
<evidence type="ECO:0000259" key="7">
    <source>
        <dbReference type="PROSITE" id="PS50850"/>
    </source>
</evidence>
<keyword evidence="5 6" id="KW-0472">Membrane</keyword>
<accession>A0A015LEB6</accession>
<feature type="transmembrane region" description="Helical" evidence="6">
    <location>
        <begin position="442"/>
        <end position="460"/>
    </location>
</feature>
<dbReference type="PANTHER" id="PTHR23511:SF5">
    <property type="entry name" value="MAJOR FACILITATOR-TYPE TRANSPORTER HXNZ-RELATED"/>
    <property type="match status" value="1"/>
</dbReference>
<evidence type="ECO:0000256" key="5">
    <source>
        <dbReference type="ARBA" id="ARBA00023136"/>
    </source>
</evidence>
<dbReference type="InterPro" id="IPR036259">
    <property type="entry name" value="MFS_trans_sf"/>
</dbReference>
<dbReference type="OrthoDB" id="4139357at2759"/>
<feature type="transmembrane region" description="Helical" evidence="6">
    <location>
        <begin position="415"/>
        <end position="433"/>
    </location>
</feature>
<proteinExistence type="predicted"/>
<feature type="transmembrane region" description="Helical" evidence="6">
    <location>
        <begin position="215"/>
        <end position="237"/>
    </location>
</feature>
<feature type="transmembrane region" description="Helical" evidence="6">
    <location>
        <begin position="500"/>
        <end position="523"/>
    </location>
</feature>
<dbReference type="GO" id="GO:0022857">
    <property type="term" value="F:transmembrane transporter activity"/>
    <property type="evidence" value="ECO:0007669"/>
    <property type="project" value="InterPro"/>
</dbReference>
<protein>
    <recommendedName>
        <fullName evidence="7">Major facilitator superfamily (MFS) profile domain-containing protein</fullName>
    </recommendedName>
</protein>
<keyword evidence="3 6" id="KW-0812">Transmembrane</keyword>
<evidence type="ECO:0000313" key="9">
    <source>
        <dbReference type="Proteomes" id="UP000022910"/>
    </source>
</evidence>
<dbReference type="CDD" id="cd17316">
    <property type="entry name" value="MFS_SV2_like"/>
    <property type="match status" value="1"/>
</dbReference>
<gene>
    <name evidence="8" type="ORF">RirG_083090</name>
</gene>
<dbReference type="GO" id="GO:0016020">
    <property type="term" value="C:membrane"/>
    <property type="evidence" value="ECO:0007669"/>
    <property type="project" value="UniProtKB-SubCell"/>
</dbReference>
<dbReference type="InterPro" id="IPR020846">
    <property type="entry name" value="MFS_dom"/>
</dbReference>
<feature type="transmembrane region" description="Helical" evidence="6">
    <location>
        <begin position="466"/>
        <end position="488"/>
    </location>
</feature>
<evidence type="ECO:0000313" key="8">
    <source>
        <dbReference type="EMBL" id="EXX70916.1"/>
    </source>
</evidence>
<feature type="transmembrane region" description="Helical" evidence="6">
    <location>
        <begin position="529"/>
        <end position="550"/>
    </location>
</feature>
<feature type="transmembrane region" description="Helical" evidence="6">
    <location>
        <begin position="161"/>
        <end position="179"/>
    </location>
</feature>
<dbReference type="OMA" id="RFQIEFH"/>
<evidence type="ECO:0000256" key="2">
    <source>
        <dbReference type="ARBA" id="ARBA00022448"/>
    </source>
</evidence>
<feature type="transmembrane region" description="Helical" evidence="6">
    <location>
        <begin position="257"/>
        <end position="278"/>
    </location>
</feature>
<dbReference type="Gene3D" id="1.20.1250.20">
    <property type="entry name" value="MFS general substrate transporter like domains"/>
    <property type="match status" value="1"/>
</dbReference>